<dbReference type="AlphaFoldDB" id="A0A6G1CXP6"/>
<evidence type="ECO:0000313" key="2">
    <source>
        <dbReference type="Proteomes" id="UP000479710"/>
    </source>
</evidence>
<proteinExistence type="predicted"/>
<comment type="caution">
    <text evidence="1">The sequence shown here is derived from an EMBL/GenBank/DDBJ whole genome shotgun (WGS) entry which is preliminary data.</text>
</comment>
<dbReference type="EMBL" id="SPHZ02000008">
    <property type="protein sequence ID" value="KAF0904976.1"/>
    <property type="molecule type" value="Genomic_DNA"/>
</dbReference>
<gene>
    <name evidence="1" type="ORF">E2562_039242</name>
</gene>
<name>A0A6G1CXP6_9ORYZ</name>
<dbReference type="PROSITE" id="PS51257">
    <property type="entry name" value="PROKAR_LIPOPROTEIN"/>
    <property type="match status" value="1"/>
</dbReference>
<evidence type="ECO:0000313" key="1">
    <source>
        <dbReference type="EMBL" id="KAF0904976.1"/>
    </source>
</evidence>
<sequence>MLREEKVAGMVTVPVAVMMAGSACCNSHSMVSPSDLCPSSPVSWNTRAVHSAGIRILLPQPSTFVCQSLDGRFATVPATGAVGATTFLSPPAAAPDNGCGCSATTGIIVSAPMNVCCCGAAGLE</sequence>
<accession>A0A6G1CXP6</accession>
<dbReference type="OrthoDB" id="785061at2759"/>
<keyword evidence="2" id="KW-1185">Reference proteome</keyword>
<organism evidence="1 2">
    <name type="scientific">Oryza meyeriana var. granulata</name>
    <dbReference type="NCBI Taxonomy" id="110450"/>
    <lineage>
        <taxon>Eukaryota</taxon>
        <taxon>Viridiplantae</taxon>
        <taxon>Streptophyta</taxon>
        <taxon>Embryophyta</taxon>
        <taxon>Tracheophyta</taxon>
        <taxon>Spermatophyta</taxon>
        <taxon>Magnoliopsida</taxon>
        <taxon>Liliopsida</taxon>
        <taxon>Poales</taxon>
        <taxon>Poaceae</taxon>
        <taxon>BOP clade</taxon>
        <taxon>Oryzoideae</taxon>
        <taxon>Oryzeae</taxon>
        <taxon>Oryzinae</taxon>
        <taxon>Oryza</taxon>
        <taxon>Oryza meyeriana</taxon>
    </lineage>
</organism>
<dbReference type="Proteomes" id="UP000479710">
    <property type="component" value="Unassembled WGS sequence"/>
</dbReference>
<reference evidence="1 2" key="1">
    <citation type="submission" date="2019-11" db="EMBL/GenBank/DDBJ databases">
        <title>Whole genome sequence of Oryza granulata.</title>
        <authorList>
            <person name="Li W."/>
        </authorList>
    </citation>
    <scope>NUCLEOTIDE SEQUENCE [LARGE SCALE GENOMIC DNA]</scope>
    <source>
        <strain evidence="2">cv. Menghai</strain>
        <tissue evidence="1">Leaf</tissue>
    </source>
</reference>
<protein>
    <submittedName>
        <fullName evidence="1">Uncharacterized protein</fullName>
    </submittedName>
</protein>